<dbReference type="EMBL" id="BJWL01000013">
    <property type="protein sequence ID" value="GFZ00094.1"/>
    <property type="molecule type" value="Genomic_DNA"/>
</dbReference>
<dbReference type="CDD" id="cd01897">
    <property type="entry name" value="NOG"/>
    <property type="match status" value="1"/>
</dbReference>
<feature type="compositionally biased region" description="Acidic residues" evidence="7">
    <location>
        <begin position="436"/>
        <end position="446"/>
    </location>
</feature>
<dbReference type="InterPro" id="IPR031167">
    <property type="entry name" value="G_OBG"/>
</dbReference>
<dbReference type="AlphaFoldDB" id="A0A7J0FND0"/>
<dbReference type="GO" id="GO:0005730">
    <property type="term" value="C:nucleolus"/>
    <property type="evidence" value="ECO:0007669"/>
    <property type="project" value="UniProtKB-SubCell"/>
</dbReference>
<protein>
    <recommendedName>
        <fullName evidence="6">Nucleolar GTP-binding protein 1</fullName>
    </recommendedName>
</protein>
<dbReference type="Pfam" id="PF17835">
    <property type="entry name" value="NOG1_N"/>
    <property type="match status" value="1"/>
</dbReference>
<dbReference type="GO" id="GO:0042254">
    <property type="term" value="P:ribosome biogenesis"/>
    <property type="evidence" value="ECO:0007669"/>
    <property type="project" value="UniProtKB-KW"/>
</dbReference>
<dbReference type="Gene3D" id="3.40.50.300">
    <property type="entry name" value="P-loop containing nucleotide triphosphate hydrolases"/>
    <property type="match status" value="1"/>
</dbReference>
<evidence type="ECO:0000313" key="9">
    <source>
        <dbReference type="EMBL" id="GFZ00094.1"/>
    </source>
</evidence>
<dbReference type="PRINTS" id="PR00326">
    <property type="entry name" value="GTP1OBG"/>
</dbReference>
<dbReference type="InterPro" id="IPR010674">
    <property type="entry name" value="NOG1_Rossman_fold_dom"/>
</dbReference>
<evidence type="ECO:0000256" key="2">
    <source>
        <dbReference type="ARBA" id="ARBA00022517"/>
    </source>
</evidence>
<sequence length="599" mass="68220">MVQYNFKKITVVPTRENFIDIILSRTQRQTPTVVHKGYAISRIRQFYMRKVKYTQQNFHEKISTIIEEFPRLDDIHPFYGDLLHVLYNKDHYKLALGQINTARNLIGKIAKDYVKLLKYGDSLYRCKALKVAALGRMCTVIKRVGPSLAYLEQIRQHMARLPSIDPNTRTILICGYPNVGKSSFINKITRADVDVQPYAFTTKSLFVGHTDYKYLRYQVIDTPGILDRPFEDRNIIEMCSITALAHLRAAVLFFLDISGSCGYSIAQQAALFQSIKSLFMNKPLIIVCNKTDLQPLDSISEEDMKLVMEMKAEATKTVIGQGGDSADDEGVLLTMSTLTEDGVIAVKNAACERLLDQRVELKMKSKKINDCLNRFHVAMPKPRDQKERPPCIPQAVLEAKAKKEMKEEKRKLEKDLEDENGGAGELEKEEGLRQEQEEDDDFDMDGQELTKEEKEALAEIRKKKNLLIQQHRIKKSTAESRPTVPRKFDKDKKFTSERMGRQLSALGIDPSLAINRARSQSRGRKRERSPGQGGSAGADAMDMDVDQPNKKLRALKMAKKSVKKRNKDARRGEADRVIPSLKPKHLFSGKRPIGKTSRR</sequence>
<dbReference type="PROSITE" id="PS51710">
    <property type="entry name" value="G_OBG"/>
    <property type="match status" value="1"/>
</dbReference>
<comment type="similarity">
    <text evidence="6">Belongs to the TRAFAC class OBG-HflX-like GTPase superfamily. OBG GTPase family. NOG subfamily.</text>
</comment>
<dbReference type="InterPro" id="IPR027417">
    <property type="entry name" value="P-loop_NTPase"/>
</dbReference>
<dbReference type="FunFam" id="3.40.50.300:FF:000496">
    <property type="entry name" value="Nucleolar GTP-binding protein 1"/>
    <property type="match status" value="1"/>
</dbReference>
<dbReference type="InterPro" id="IPR006073">
    <property type="entry name" value="GTP-bd"/>
</dbReference>
<evidence type="ECO:0000256" key="1">
    <source>
        <dbReference type="ARBA" id="ARBA00004604"/>
    </source>
</evidence>
<keyword evidence="3" id="KW-0547">Nucleotide-binding</keyword>
<dbReference type="Gene3D" id="1.20.120.1190">
    <property type="match status" value="1"/>
</dbReference>
<reference evidence="9 10" key="1">
    <citation type="submission" date="2019-07" db="EMBL/GenBank/DDBJ databases">
        <title>De Novo Assembly of kiwifruit Actinidia rufa.</title>
        <authorList>
            <person name="Sugita-Konishi S."/>
            <person name="Sato K."/>
            <person name="Mori E."/>
            <person name="Abe Y."/>
            <person name="Kisaki G."/>
            <person name="Hamano K."/>
            <person name="Suezawa K."/>
            <person name="Otani M."/>
            <person name="Fukuda T."/>
            <person name="Manabe T."/>
            <person name="Gomi K."/>
            <person name="Tabuchi M."/>
            <person name="Akimitsu K."/>
            <person name="Kataoka I."/>
        </authorList>
    </citation>
    <scope>NUCLEOTIDE SEQUENCE [LARGE SCALE GENOMIC DNA]</scope>
    <source>
        <strain evidence="10">cv. Fuchu</strain>
    </source>
</reference>
<accession>A0A7J0FND0</accession>
<dbReference type="InterPro" id="IPR024926">
    <property type="entry name" value="NOG1"/>
</dbReference>
<feature type="domain" description="OBG-type G" evidence="8">
    <location>
        <begin position="169"/>
        <end position="355"/>
    </location>
</feature>
<dbReference type="SUPFAM" id="SSF52540">
    <property type="entry name" value="P-loop containing nucleoside triphosphate hydrolases"/>
    <property type="match status" value="1"/>
</dbReference>
<feature type="compositionally biased region" description="Basic and acidic residues" evidence="7">
    <location>
        <begin position="448"/>
        <end position="460"/>
    </location>
</feature>
<dbReference type="Proteomes" id="UP000585474">
    <property type="component" value="Unassembled WGS sequence"/>
</dbReference>
<comment type="caution">
    <text evidence="9">The sequence shown here is derived from an EMBL/GenBank/DDBJ whole genome shotgun (WGS) entry which is preliminary data.</text>
</comment>
<comment type="function">
    <text evidence="6">Involved in the biogenesis of the 60S ribosomal subunit.</text>
</comment>
<evidence type="ECO:0000256" key="6">
    <source>
        <dbReference type="PIRNR" id="PIRNR038919"/>
    </source>
</evidence>
<dbReference type="PIRSF" id="PIRSF038919">
    <property type="entry name" value="NOG1"/>
    <property type="match status" value="1"/>
</dbReference>
<name>A0A7J0FND0_9ERIC</name>
<keyword evidence="10" id="KW-1185">Reference proteome</keyword>
<organism evidence="9 10">
    <name type="scientific">Actinidia rufa</name>
    <dbReference type="NCBI Taxonomy" id="165716"/>
    <lineage>
        <taxon>Eukaryota</taxon>
        <taxon>Viridiplantae</taxon>
        <taxon>Streptophyta</taxon>
        <taxon>Embryophyta</taxon>
        <taxon>Tracheophyta</taxon>
        <taxon>Spermatophyta</taxon>
        <taxon>Magnoliopsida</taxon>
        <taxon>eudicotyledons</taxon>
        <taxon>Gunneridae</taxon>
        <taxon>Pentapetalae</taxon>
        <taxon>asterids</taxon>
        <taxon>Ericales</taxon>
        <taxon>Actinidiaceae</taxon>
        <taxon>Actinidia</taxon>
    </lineage>
</organism>
<evidence type="ECO:0000256" key="3">
    <source>
        <dbReference type="ARBA" id="ARBA00022741"/>
    </source>
</evidence>
<proteinExistence type="inferred from homology"/>
<gene>
    <name evidence="9" type="ORF">Acr_13g0014930</name>
</gene>
<keyword evidence="5 6" id="KW-0539">Nucleus</keyword>
<feature type="compositionally biased region" description="Basic residues" evidence="7">
    <location>
        <begin position="582"/>
        <end position="599"/>
    </location>
</feature>
<evidence type="ECO:0000313" key="10">
    <source>
        <dbReference type="Proteomes" id="UP000585474"/>
    </source>
</evidence>
<dbReference type="PANTHER" id="PTHR45759">
    <property type="entry name" value="NUCLEOLAR GTP-BINDING PROTEIN 1"/>
    <property type="match status" value="1"/>
</dbReference>
<evidence type="ECO:0000256" key="5">
    <source>
        <dbReference type="ARBA" id="ARBA00023242"/>
    </source>
</evidence>
<feature type="compositionally biased region" description="Basic and acidic residues" evidence="7">
    <location>
        <begin position="402"/>
        <end position="414"/>
    </location>
</feature>
<feature type="compositionally biased region" description="Basic and acidic residues" evidence="7">
    <location>
        <begin position="486"/>
        <end position="500"/>
    </location>
</feature>
<keyword evidence="2 6" id="KW-0690">Ribosome biogenesis</keyword>
<evidence type="ECO:0000256" key="4">
    <source>
        <dbReference type="ARBA" id="ARBA00023134"/>
    </source>
</evidence>
<dbReference type="GO" id="GO:0005525">
    <property type="term" value="F:GTP binding"/>
    <property type="evidence" value="ECO:0007669"/>
    <property type="project" value="UniProtKB-KW"/>
</dbReference>
<dbReference type="Pfam" id="PF06858">
    <property type="entry name" value="NOG1"/>
    <property type="match status" value="1"/>
</dbReference>
<feature type="compositionally biased region" description="Basic and acidic residues" evidence="7">
    <location>
        <begin position="425"/>
        <end position="435"/>
    </location>
</feature>
<dbReference type="InterPro" id="IPR041623">
    <property type="entry name" value="NOG1_N"/>
</dbReference>
<feature type="region of interest" description="Disordered" evidence="7">
    <location>
        <begin position="402"/>
        <end position="599"/>
    </location>
</feature>
<keyword evidence="4" id="KW-0342">GTP-binding</keyword>
<comment type="subcellular location">
    <subcellularLocation>
        <location evidence="1 6">Nucleus</location>
        <location evidence="1 6">Nucleolus</location>
    </subcellularLocation>
</comment>
<dbReference type="OrthoDB" id="415015at2759"/>
<feature type="compositionally biased region" description="Basic residues" evidence="7">
    <location>
        <begin position="550"/>
        <end position="568"/>
    </location>
</feature>
<evidence type="ECO:0000256" key="7">
    <source>
        <dbReference type="SAM" id="MobiDB-lite"/>
    </source>
</evidence>
<evidence type="ECO:0000259" key="8">
    <source>
        <dbReference type="PROSITE" id="PS51710"/>
    </source>
</evidence>
<dbReference type="FunFam" id="1.20.120.1190:FF:000001">
    <property type="entry name" value="Nucleolar GTP-binding protein 1"/>
    <property type="match status" value="1"/>
</dbReference>
<feature type="compositionally biased region" description="Basic residues" evidence="7">
    <location>
        <begin position="461"/>
        <end position="475"/>
    </location>
</feature>